<evidence type="ECO:0000256" key="1">
    <source>
        <dbReference type="ARBA" id="ARBA00022664"/>
    </source>
</evidence>
<evidence type="ECO:0000313" key="6">
    <source>
        <dbReference type="Proteomes" id="UP000219338"/>
    </source>
</evidence>
<keyword evidence="1" id="KW-0507">mRNA processing</keyword>
<dbReference type="PROSITE" id="PS50158">
    <property type="entry name" value="ZF_CCHC"/>
    <property type="match status" value="1"/>
</dbReference>
<evidence type="ECO:0000259" key="4">
    <source>
        <dbReference type="PROSITE" id="PS50158"/>
    </source>
</evidence>
<dbReference type="GO" id="GO:0003676">
    <property type="term" value="F:nucleic acid binding"/>
    <property type="evidence" value="ECO:0007669"/>
    <property type="project" value="InterPro"/>
</dbReference>
<dbReference type="SMART" id="SM00343">
    <property type="entry name" value="ZnF_C2HC"/>
    <property type="match status" value="1"/>
</dbReference>
<dbReference type="Gene3D" id="4.10.60.10">
    <property type="entry name" value="Zinc finger, CCHC-type"/>
    <property type="match status" value="1"/>
</dbReference>
<keyword evidence="6" id="KW-1185">Reference proteome</keyword>
<dbReference type="InterPro" id="IPR001878">
    <property type="entry name" value="Znf_CCHC"/>
</dbReference>
<feature type="region of interest" description="Disordered" evidence="3">
    <location>
        <begin position="74"/>
        <end position="108"/>
    </location>
</feature>
<evidence type="ECO:0000256" key="3">
    <source>
        <dbReference type="SAM" id="MobiDB-lite"/>
    </source>
</evidence>
<proteinExistence type="predicted"/>
<dbReference type="GO" id="GO:0006397">
    <property type="term" value="P:mRNA processing"/>
    <property type="evidence" value="ECO:0007669"/>
    <property type="project" value="UniProtKB-KW"/>
</dbReference>
<keyword evidence="2" id="KW-0863">Zinc-finger</keyword>
<feature type="compositionally biased region" description="Polar residues" evidence="3">
    <location>
        <begin position="74"/>
        <end position="100"/>
    </location>
</feature>
<dbReference type="GO" id="GO:0008270">
    <property type="term" value="F:zinc ion binding"/>
    <property type="evidence" value="ECO:0007669"/>
    <property type="project" value="UniProtKB-KW"/>
</dbReference>
<feature type="domain" description="CCHC-type" evidence="4">
    <location>
        <begin position="137"/>
        <end position="152"/>
    </location>
</feature>
<gene>
    <name evidence="5" type="ORF">ARMOST_21530</name>
</gene>
<organism evidence="5 6">
    <name type="scientific">Armillaria ostoyae</name>
    <name type="common">Armillaria root rot fungus</name>
    <dbReference type="NCBI Taxonomy" id="47428"/>
    <lineage>
        <taxon>Eukaryota</taxon>
        <taxon>Fungi</taxon>
        <taxon>Dikarya</taxon>
        <taxon>Basidiomycota</taxon>
        <taxon>Agaricomycotina</taxon>
        <taxon>Agaricomycetes</taxon>
        <taxon>Agaricomycetidae</taxon>
        <taxon>Agaricales</taxon>
        <taxon>Marasmiineae</taxon>
        <taxon>Physalacriaceae</taxon>
        <taxon>Armillaria</taxon>
    </lineage>
</organism>
<keyword evidence="2" id="KW-0479">Metal-binding</keyword>
<keyword evidence="2" id="KW-0862">Zinc</keyword>
<dbReference type="InterPro" id="IPR036875">
    <property type="entry name" value="Znf_CCHC_sf"/>
</dbReference>
<evidence type="ECO:0000256" key="2">
    <source>
        <dbReference type="PROSITE-ProRule" id="PRU00047"/>
    </source>
</evidence>
<evidence type="ECO:0000313" key="5">
    <source>
        <dbReference type="EMBL" id="SJL17959.1"/>
    </source>
</evidence>
<name>A0A284SAF3_ARMOS</name>
<accession>A0A284SAF3</accession>
<dbReference type="AlphaFoldDB" id="A0A284SAF3"/>
<dbReference type="SUPFAM" id="SSF57756">
    <property type="entry name" value="Retrovirus zinc finger-like domains"/>
    <property type="match status" value="1"/>
</dbReference>
<protein>
    <recommendedName>
        <fullName evidence="4">CCHC-type domain-containing protein</fullName>
    </recommendedName>
</protein>
<dbReference type="EMBL" id="FUEG01000051">
    <property type="protein sequence ID" value="SJL17959.1"/>
    <property type="molecule type" value="Genomic_DNA"/>
</dbReference>
<reference evidence="6" key="1">
    <citation type="journal article" date="2017" name="Nat. Ecol. Evol.">
        <title>Genome expansion and lineage-specific genetic innovations in the forest pathogenic fungi Armillaria.</title>
        <authorList>
            <person name="Sipos G."/>
            <person name="Prasanna A.N."/>
            <person name="Walter M.C."/>
            <person name="O'Connor E."/>
            <person name="Balint B."/>
            <person name="Krizsan K."/>
            <person name="Kiss B."/>
            <person name="Hess J."/>
            <person name="Varga T."/>
            <person name="Slot J."/>
            <person name="Riley R."/>
            <person name="Boka B."/>
            <person name="Rigling D."/>
            <person name="Barry K."/>
            <person name="Lee J."/>
            <person name="Mihaltcheva S."/>
            <person name="LaButti K."/>
            <person name="Lipzen A."/>
            <person name="Waldron R."/>
            <person name="Moloney N.M."/>
            <person name="Sperisen C."/>
            <person name="Kredics L."/>
            <person name="Vagvoelgyi C."/>
            <person name="Patrignani A."/>
            <person name="Fitzpatrick D."/>
            <person name="Nagy I."/>
            <person name="Doyle S."/>
            <person name="Anderson J.B."/>
            <person name="Grigoriev I.V."/>
            <person name="Gueldener U."/>
            <person name="Muensterkoetter M."/>
            <person name="Nagy L.G."/>
        </authorList>
    </citation>
    <scope>NUCLEOTIDE SEQUENCE [LARGE SCALE GENOMIC DNA]</scope>
    <source>
        <strain evidence="6">C18/9</strain>
    </source>
</reference>
<dbReference type="OrthoDB" id="3205788at2759"/>
<sequence>MGKGSALAYFQELEVEAKKANRRGDDQARGLMVKAIQLGVPNSYTNAIANSGQYIPVTYNDWKCRICIIQQNKGTSNTTTSQPKTGGATSSMSTKLTGNATPPRDATTGKWHAVKTKTFGGAGEPMDIGQMRVKGLCFHCHKHGHISKDCPDKKDYRDIRTPVTESQNRYTALSVDECNNNNNNIDTPLKGCNDRSPARAEAKAVNPTGHEAESLLTLPFPRGETQPMKVLDEKSPTTVTPIDTASLPRRMDGTCYGLKSAPLSTPHEVLLQDEQAAPTQRSPITTVGVESRLDGALENTARNPQDEEAMARPTIMKSIPFRSTVAPKSVLLGGKGETGNSAFAVQAQPIVLLNDPPTTALGHSMPR</sequence>
<dbReference type="Proteomes" id="UP000219338">
    <property type="component" value="Unassembled WGS sequence"/>
</dbReference>